<reference evidence="1 2" key="1">
    <citation type="submission" date="2022-05" db="EMBL/GenBank/DDBJ databases">
        <authorList>
            <consortium name="Genoscope - CEA"/>
            <person name="William W."/>
        </authorList>
    </citation>
    <scope>NUCLEOTIDE SEQUENCE [LARGE SCALE GENOMIC DNA]</scope>
</reference>
<name>A0AAU9WEB2_9CNID</name>
<keyword evidence="2" id="KW-1185">Reference proteome</keyword>
<dbReference type="Gene3D" id="3.90.175.10">
    <property type="entry name" value="Diphtheria Toxin, domain 1"/>
    <property type="match status" value="1"/>
</dbReference>
<gene>
    <name evidence="1" type="ORF">PMEA_00004924</name>
</gene>
<evidence type="ECO:0000313" key="2">
    <source>
        <dbReference type="Proteomes" id="UP001159428"/>
    </source>
</evidence>
<comment type="caution">
    <text evidence="1">The sequence shown here is derived from an EMBL/GenBank/DDBJ whole genome shotgun (WGS) entry which is preliminary data.</text>
</comment>
<sequence>MATSSTAGSPSVQVHQELIKLQPVEFSSRENSFSETRLDGKYDECLSSHLKTLAPKDKKLRELIPRLEAEERIQYAAKRIEVARRTFLKEEADKIKISLEGRKDEGSAKEEESKLQVYVPIEMLEIQEEISLVMHLEVQSLTCKLWLRRIQFIRQRDKLRYKDLQDFERAILGAQEIIKEYRSFIHKRSYCDREKLETDLNYQDRLKSSLVEALKEKEKSKFEMLEDDVLRFLSNWDRINALLGLRVDFLDRLEDVPLEDRDHLTLCDWVVTFLRKNFESVGLTDESCPSKELLASIGFDPLSSAVETIMARARNLQQHIDVCELAEIYIKDEFKYNLLLSPVAFRFPLQSSLTNSWFQLPRNIDVEEEVANQVWQVNILNLVTEESLVSGTTRSKLNDLISLKDGKNVILFHGTDHQSACEILFRGIDLCQGRQKRDFSCGSGFYLTDNSERALNWAKNTTAKPALLVFKVNRQEYLDHAEKLNLFESEQRWIEIVSSFRSGKKTAKTRKSLSAYDFIEGPVGRKRRNEVSDETVYDPKPSSYQMCLNSDDFADTFRKTLHSIIFFKIC</sequence>
<dbReference type="AlphaFoldDB" id="A0AAU9WEB2"/>
<dbReference type="SUPFAM" id="SSF56399">
    <property type="entry name" value="ADP-ribosylation"/>
    <property type="match status" value="1"/>
</dbReference>
<evidence type="ECO:0008006" key="3">
    <source>
        <dbReference type="Google" id="ProtNLM"/>
    </source>
</evidence>
<evidence type="ECO:0000313" key="1">
    <source>
        <dbReference type="EMBL" id="CAH3112028.1"/>
    </source>
</evidence>
<dbReference type="InterPro" id="IPR025051">
    <property type="entry name" value="DUF3990"/>
</dbReference>
<protein>
    <recommendedName>
        <fullName evidence="3">PARP catalytic domain-containing protein</fullName>
    </recommendedName>
</protein>
<proteinExistence type="predicted"/>
<dbReference type="Proteomes" id="UP001159428">
    <property type="component" value="Unassembled WGS sequence"/>
</dbReference>
<dbReference type="EMBL" id="CALNXJ010000013">
    <property type="protein sequence ID" value="CAH3112028.1"/>
    <property type="molecule type" value="Genomic_DNA"/>
</dbReference>
<accession>A0AAU9WEB2</accession>
<dbReference type="Pfam" id="PF13151">
    <property type="entry name" value="DUF3990"/>
    <property type="match status" value="1"/>
</dbReference>
<organism evidence="1 2">
    <name type="scientific">Pocillopora meandrina</name>
    <dbReference type="NCBI Taxonomy" id="46732"/>
    <lineage>
        <taxon>Eukaryota</taxon>
        <taxon>Metazoa</taxon>
        <taxon>Cnidaria</taxon>
        <taxon>Anthozoa</taxon>
        <taxon>Hexacorallia</taxon>
        <taxon>Scleractinia</taxon>
        <taxon>Astrocoeniina</taxon>
        <taxon>Pocilloporidae</taxon>
        <taxon>Pocillopora</taxon>
    </lineage>
</organism>